<dbReference type="AlphaFoldDB" id="A0A0F8WIN7"/>
<dbReference type="EMBL" id="LAZR01069255">
    <property type="protein sequence ID" value="KKK48080.1"/>
    <property type="molecule type" value="Genomic_DNA"/>
</dbReference>
<proteinExistence type="predicted"/>
<protein>
    <submittedName>
        <fullName evidence="1">Uncharacterized protein</fullName>
    </submittedName>
</protein>
<gene>
    <name evidence="1" type="ORF">LCGC14_3148700</name>
</gene>
<organism evidence="1">
    <name type="scientific">marine sediment metagenome</name>
    <dbReference type="NCBI Taxonomy" id="412755"/>
    <lineage>
        <taxon>unclassified sequences</taxon>
        <taxon>metagenomes</taxon>
        <taxon>ecological metagenomes</taxon>
    </lineage>
</organism>
<comment type="caution">
    <text evidence="1">The sequence shown here is derived from an EMBL/GenBank/DDBJ whole genome shotgun (WGS) entry which is preliminary data.</text>
</comment>
<accession>A0A0F8WIN7</accession>
<sequence>MDDIEKVKKIVAEETSTYMLGKNYHEQDKDVQEYLLSLGDSIAQQICELDPKPDRGRLLTRDSDNFYELIQSCKGKLIDDLHEADFYPSPITSSFLWMEGVIEHIAEVFVKAQDAKTASLIIERVEGIENPYEEIVQAMSAPEDSCENKAWRGFHEAIQAVIKELEG</sequence>
<reference evidence="1" key="1">
    <citation type="journal article" date="2015" name="Nature">
        <title>Complex archaea that bridge the gap between prokaryotes and eukaryotes.</title>
        <authorList>
            <person name="Spang A."/>
            <person name="Saw J.H."/>
            <person name="Jorgensen S.L."/>
            <person name="Zaremba-Niedzwiedzka K."/>
            <person name="Martijn J."/>
            <person name="Lind A.E."/>
            <person name="van Eijk R."/>
            <person name="Schleper C."/>
            <person name="Guy L."/>
            <person name="Ettema T.J."/>
        </authorList>
    </citation>
    <scope>NUCLEOTIDE SEQUENCE</scope>
</reference>
<evidence type="ECO:0000313" key="1">
    <source>
        <dbReference type="EMBL" id="KKK48080.1"/>
    </source>
</evidence>
<name>A0A0F8WIN7_9ZZZZ</name>